<dbReference type="EMBL" id="QFPO01000002">
    <property type="protein sequence ID" value="PZQ19594.1"/>
    <property type="molecule type" value="Genomic_DNA"/>
</dbReference>
<dbReference type="Gene3D" id="6.10.340.10">
    <property type="match status" value="1"/>
</dbReference>
<dbReference type="Gene3D" id="2.60.40.1190">
    <property type="match status" value="1"/>
</dbReference>
<accession>A0A2W5KUC3</accession>
<evidence type="ECO:0000256" key="2">
    <source>
        <dbReference type="ARBA" id="ARBA00004370"/>
    </source>
</evidence>
<keyword evidence="4" id="KW-0597">Phosphoprotein</keyword>
<protein>
    <recommendedName>
        <fullName evidence="3">histidine kinase</fullName>
        <ecNumber evidence="3">2.7.13.3</ecNumber>
    </recommendedName>
</protein>
<evidence type="ECO:0000256" key="5">
    <source>
        <dbReference type="ARBA" id="ARBA00022679"/>
    </source>
</evidence>
<dbReference type="GO" id="GO:0000155">
    <property type="term" value="F:phosphorelay sensor kinase activity"/>
    <property type="evidence" value="ECO:0007669"/>
    <property type="project" value="InterPro"/>
</dbReference>
<dbReference type="GO" id="GO:0016020">
    <property type="term" value="C:membrane"/>
    <property type="evidence" value="ECO:0007669"/>
    <property type="project" value="UniProtKB-SubCell"/>
</dbReference>
<evidence type="ECO:0000256" key="3">
    <source>
        <dbReference type="ARBA" id="ARBA00012438"/>
    </source>
</evidence>
<keyword evidence="7 13" id="KW-0418">Kinase</keyword>
<comment type="catalytic activity">
    <reaction evidence="1">
        <text>ATP + protein L-histidine = ADP + protein N-phospho-L-histidine.</text>
        <dbReference type="EC" id="2.7.13.3"/>
    </reaction>
</comment>
<evidence type="ECO:0000256" key="9">
    <source>
        <dbReference type="ARBA" id="ARBA00023012"/>
    </source>
</evidence>
<dbReference type="PROSITE" id="PS50885">
    <property type="entry name" value="HAMP"/>
    <property type="match status" value="1"/>
</dbReference>
<organism evidence="13 14">
    <name type="scientific">Rhodanobacter denitrificans</name>
    <dbReference type="NCBI Taxonomy" id="666685"/>
    <lineage>
        <taxon>Bacteria</taxon>
        <taxon>Pseudomonadati</taxon>
        <taxon>Pseudomonadota</taxon>
        <taxon>Gammaproteobacteria</taxon>
        <taxon>Lysobacterales</taxon>
        <taxon>Rhodanobacteraceae</taxon>
        <taxon>Rhodanobacter</taxon>
    </lineage>
</organism>
<dbReference type="InterPro" id="IPR003594">
    <property type="entry name" value="HATPase_dom"/>
</dbReference>
<name>A0A2W5KUC3_9GAMM</name>
<dbReference type="SUPFAM" id="SSF47384">
    <property type="entry name" value="Homodimeric domain of signal transducing histidine kinase"/>
    <property type="match status" value="1"/>
</dbReference>
<keyword evidence="9" id="KW-0902">Two-component regulatory system</keyword>
<dbReference type="InterPro" id="IPR005467">
    <property type="entry name" value="His_kinase_dom"/>
</dbReference>
<evidence type="ECO:0000256" key="1">
    <source>
        <dbReference type="ARBA" id="ARBA00000085"/>
    </source>
</evidence>
<dbReference type="Gene3D" id="1.10.287.130">
    <property type="match status" value="1"/>
</dbReference>
<comment type="caution">
    <text evidence="13">The sequence shown here is derived from an EMBL/GenBank/DDBJ whole genome shotgun (WGS) entry which is preliminary data.</text>
</comment>
<feature type="transmembrane region" description="Helical" evidence="10">
    <location>
        <begin position="365"/>
        <end position="387"/>
    </location>
</feature>
<dbReference type="PANTHER" id="PTHR45436:SF5">
    <property type="entry name" value="SENSOR HISTIDINE KINASE TRCS"/>
    <property type="match status" value="1"/>
</dbReference>
<feature type="domain" description="HAMP" evidence="12">
    <location>
        <begin position="385"/>
        <end position="440"/>
    </location>
</feature>
<dbReference type="EC" id="2.7.13.3" evidence="3"/>
<keyword evidence="5" id="KW-0808">Transferase</keyword>
<evidence type="ECO:0000256" key="6">
    <source>
        <dbReference type="ARBA" id="ARBA00022692"/>
    </source>
</evidence>
<dbReference type="PROSITE" id="PS50109">
    <property type="entry name" value="HIS_KIN"/>
    <property type="match status" value="1"/>
</dbReference>
<evidence type="ECO:0000259" key="11">
    <source>
        <dbReference type="PROSITE" id="PS50109"/>
    </source>
</evidence>
<dbReference type="SUPFAM" id="SSF49344">
    <property type="entry name" value="CBD9-like"/>
    <property type="match status" value="1"/>
</dbReference>
<dbReference type="CDD" id="cd00082">
    <property type="entry name" value="HisKA"/>
    <property type="match status" value="1"/>
</dbReference>
<reference evidence="13 14" key="1">
    <citation type="submission" date="2017-08" db="EMBL/GenBank/DDBJ databases">
        <title>Infants hospitalized years apart are colonized by the same room-sourced microbial strains.</title>
        <authorList>
            <person name="Brooks B."/>
            <person name="Olm M.R."/>
            <person name="Firek B.A."/>
            <person name="Baker R."/>
            <person name="Thomas B.C."/>
            <person name="Morowitz M.J."/>
            <person name="Banfield J.F."/>
        </authorList>
    </citation>
    <scope>NUCLEOTIDE SEQUENCE [LARGE SCALE GENOMIC DNA]</scope>
    <source>
        <strain evidence="13">S2_005_003_R2_42</strain>
    </source>
</reference>
<evidence type="ECO:0000256" key="10">
    <source>
        <dbReference type="SAM" id="Phobius"/>
    </source>
</evidence>
<dbReference type="InterPro" id="IPR003660">
    <property type="entry name" value="HAMP_dom"/>
</dbReference>
<dbReference type="Proteomes" id="UP000249046">
    <property type="component" value="Unassembled WGS sequence"/>
</dbReference>
<dbReference type="Pfam" id="PF00512">
    <property type="entry name" value="HisKA"/>
    <property type="match status" value="1"/>
</dbReference>
<dbReference type="SMART" id="SM00304">
    <property type="entry name" value="HAMP"/>
    <property type="match status" value="1"/>
</dbReference>
<proteinExistence type="predicted"/>
<dbReference type="PANTHER" id="PTHR45436">
    <property type="entry name" value="SENSOR HISTIDINE KINASE YKOH"/>
    <property type="match status" value="1"/>
</dbReference>
<evidence type="ECO:0000256" key="4">
    <source>
        <dbReference type="ARBA" id="ARBA00022553"/>
    </source>
</evidence>
<dbReference type="Pfam" id="PF02518">
    <property type="entry name" value="HATPase_c"/>
    <property type="match status" value="1"/>
</dbReference>
<keyword evidence="10" id="KW-0472">Membrane</keyword>
<evidence type="ECO:0000313" key="13">
    <source>
        <dbReference type="EMBL" id="PZQ19594.1"/>
    </source>
</evidence>
<keyword evidence="8 10" id="KW-1133">Transmembrane helix</keyword>
<dbReference type="SMART" id="SM00387">
    <property type="entry name" value="HATPase_c"/>
    <property type="match status" value="1"/>
</dbReference>
<dbReference type="SUPFAM" id="SSF55874">
    <property type="entry name" value="ATPase domain of HSP90 chaperone/DNA topoisomerase II/histidine kinase"/>
    <property type="match status" value="1"/>
</dbReference>
<keyword evidence="6 10" id="KW-0812">Transmembrane</keyword>
<dbReference type="SMART" id="SM00388">
    <property type="entry name" value="HisKA"/>
    <property type="match status" value="1"/>
</dbReference>
<evidence type="ECO:0000259" key="12">
    <source>
        <dbReference type="PROSITE" id="PS50885"/>
    </source>
</evidence>
<evidence type="ECO:0000256" key="8">
    <source>
        <dbReference type="ARBA" id="ARBA00022989"/>
    </source>
</evidence>
<feature type="domain" description="Histidine kinase" evidence="11">
    <location>
        <begin position="448"/>
        <end position="666"/>
    </location>
</feature>
<dbReference type="InterPro" id="IPR050428">
    <property type="entry name" value="TCS_sensor_his_kinase"/>
</dbReference>
<comment type="subcellular location">
    <subcellularLocation>
        <location evidence="2">Membrane</location>
    </subcellularLocation>
</comment>
<gene>
    <name evidence="13" type="ORF">DI564_02505</name>
</gene>
<dbReference type="Gene3D" id="3.30.565.10">
    <property type="entry name" value="Histidine kinase-like ATPase, C-terminal domain"/>
    <property type="match status" value="1"/>
</dbReference>
<dbReference type="InterPro" id="IPR036890">
    <property type="entry name" value="HATPase_C_sf"/>
</dbReference>
<evidence type="ECO:0000313" key="14">
    <source>
        <dbReference type="Proteomes" id="UP000249046"/>
    </source>
</evidence>
<evidence type="ECO:0000256" key="7">
    <source>
        <dbReference type="ARBA" id="ARBA00022777"/>
    </source>
</evidence>
<sequence length="674" mass="72872">MSLRLKLLIVALSTLVLPWMGWQLVRQTESLLRQGQEQTLQASAEAIVKAIDALGVAAPVEGPVFPVFAASGPILVDGYTDDWSAWLADLQPIGSGEQARARVALAEDRAWLYVLLDVRDGTRTRVDARDRRVWSSDHVLLELERGGERSRYPLASAAPGEFDAPADPPLRELPERIVGQWQEDGSSYRIEFRLPRAVLPDRLAFSLYDAADPVHADPPLRRLLRYDEDAARALARLAPERMRARLTTPEGWLVADSGGLVAEADETEPDDEGWFGGLIYRGMIAPALTGTRALDGVSARLAGEEVATAATGRPRLSWRPGERPGEVILATAVPRRAGGRITGVLLLEQASRALPLLANRALTELAVASAIALAVAAGVLVSFGALLSFRIRRLRNAAEQAVGSGGRWTGPLPLADAGDELGDLARSFGKLLHEVDAYTGYLRTLASKLSHELNTPLAIVKSSLDNLDQQPLGDGARAYLARARDGAERLGTIVRAMSESHRIERAIASADAEDFDLAALVAGCAEGYRALAGTRAIRLRLPEGPVPFHGAPELIAQALDKLFDNARSFTPEDGWIELRLVRDGEGVVLTVANSGPLLPAALQDRLFDTLVSMRERSARGSGEAPHLGLGLYVVRLVADLHRGQASAHDRAERDGVEFVLRLVGMPRRRLADVH</sequence>
<dbReference type="InterPro" id="IPR036097">
    <property type="entry name" value="HisK_dim/P_sf"/>
</dbReference>
<dbReference type="InterPro" id="IPR003661">
    <property type="entry name" value="HisK_dim/P_dom"/>
</dbReference>
<dbReference type="AlphaFoldDB" id="A0A2W5KUC3"/>